<dbReference type="STRING" id="1890364.A0A2P6NI89"/>
<comment type="caution">
    <text evidence="7">The sequence shown here is derived from an EMBL/GenBank/DDBJ whole genome shotgun (WGS) entry which is preliminary data.</text>
</comment>
<keyword evidence="4" id="KW-0560">Oxidoreductase</keyword>
<sequence>MSTVSNRARVRTFGKYLRQTRREACTIRFGGFLLSNRQTHNNMSQKFLSAVAARRSFYGIGSGSPISKNKITDIVHQAVKHTPSSFNSQSARVVVLFGKQHHRVWDITKEMLKPMTNAEQFPNTVKKLDSFRAGHGTILFFEDMQVVRSFQEKYARFQDPFGQWSQQSNGMLQFVVWTALEAEGLGASLQHYNPIIDNKFKDEFKIPDHWSLLAEMPFGERLSQPGEKQFAPVEDRVKVFDD</sequence>
<evidence type="ECO:0000256" key="3">
    <source>
        <dbReference type="ARBA" id="ARBA00022490"/>
    </source>
</evidence>
<keyword evidence="5" id="KW-0539">Nucleus</keyword>
<reference evidence="7 8" key="1">
    <citation type="journal article" date="2018" name="Genome Biol. Evol.">
        <title>Multiple Roots of Fruiting Body Formation in Amoebozoa.</title>
        <authorList>
            <person name="Hillmann F."/>
            <person name="Forbes G."/>
            <person name="Novohradska S."/>
            <person name="Ferling I."/>
            <person name="Riege K."/>
            <person name="Groth M."/>
            <person name="Westermann M."/>
            <person name="Marz M."/>
            <person name="Spaller T."/>
            <person name="Winckler T."/>
            <person name="Schaap P."/>
            <person name="Glockner G."/>
        </authorList>
    </citation>
    <scope>NUCLEOTIDE SEQUENCE [LARGE SCALE GENOMIC DNA]</scope>
    <source>
        <strain evidence="7 8">Jena</strain>
    </source>
</reference>
<dbReference type="InterPro" id="IPR033877">
    <property type="entry name" value="Frm2/Hbn1"/>
</dbReference>
<evidence type="ECO:0000313" key="8">
    <source>
        <dbReference type="Proteomes" id="UP000241769"/>
    </source>
</evidence>
<dbReference type="Gene3D" id="3.40.109.10">
    <property type="entry name" value="NADH Oxidase"/>
    <property type="match status" value="1"/>
</dbReference>
<dbReference type="PANTHER" id="PTHR43035:SF1">
    <property type="entry name" value="FATTY ACID REPRESSION MUTANT PROTEIN 2-RELATED"/>
    <property type="match status" value="1"/>
</dbReference>
<dbReference type="Proteomes" id="UP000241769">
    <property type="component" value="Unassembled WGS sequence"/>
</dbReference>
<keyword evidence="8" id="KW-1185">Reference proteome</keyword>
<feature type="domain" description="Nitroreductase" evidence="6">
    <location>
        <begin position="53"/>
        <end position="219"/>
    </location>
</feature>
<dbReference type="GO" id="GO:0005634">
    <property type="term" value="C:nucleus"/>
    <property type="evidence" value="ECO:0007669"/>
    <property type="project" value="UniProtKB-SubCell"/>
</dbReference>
<evidence type="ECO:0000259" key="6">
    <source>
        <dbReference type="Pfam" id="PF00881"/>
    </source>
</evidence>
<evidence type="ECO:0000256" key="1">
    <source>
        <dbReference type="ARBA" id="ARBA00004123"/>
    </source>
</evidence>
<organism evidence="7 8">
    <name type="scientific">Planoprotostelium fungivorum</name>
    <dbReference type="NCBI Taxonomy" id="1890364"/>
    <lineage>
        <taxon>Eukaryota</taxon>
        <taxon>Amoebozoa</taxon>
        <taxon>Evosea</taxon>
        <taxon>Variosea</taxon>
        <taxon>Cavosteliida</taxon>
        <taxon>Cavosteliaceae</taxon>
        <taxon>Planoprotostelium</taxon>
    </lineage>
</organism>
<dbReference type="PANTHER" id="PTHR43035">
    <property type="entry name" value="FATTY ACID REPRESSION MUTANT PROTEIN 2-RELATED"/>
    <property type="match status" value="1"/>
</dbReference>
<dbReference type="GO" id="GO:0016491">
    <property type="term" value="F:oxidoreductase activity"/>
    <property type="evidence" value="ECO:0007669"/>
    <property type="project" value="UniProtKB-KW"/>
</dbReference>
<dbReference type="InterPro" id="IPR029479">
    <property type="entry name" value="Nitroreductase"/>
</dbReference>
<evidence type="ECO:0000256" key="4">
    <source>
        <dbReference type="ARBA" id="ARBA00023002"/>
    </source>
</evidence>
<gene>
    <name evidence="7" type="ORF">PROFUN_03819</name>
</gene>
<dbReference type="OrthoDB" id="2138173at2759"/>
<proteinExistence type="predicted"/>
<dbReference type="AlphaFoldDB" id="A0A2P6NI89"/>
<dbReference type="InParanoid" id="A0A2P6NI89"/>
<evidence type="ECO:0000256" key="2">
    <source>
        <dbReference type="ARBA" id="ARBA00004496"/>
    </source>
</evidence>
<name>A0A2P6NI89_9EUKA</name>
<comment type="subcellular location">
    <subcellularLocation>
        <location evidence="2">Cytoplasm</location>
    </subcellularLocation>
    <subcellularLocation>
        <location evidence="1">Nucleus</location>
    </subcellularLocation>
</comment>
<evidence type="ECO:0000256" key="5">
    <source>
        <dbReference type="ARBA" id="ARBA00023242"/>
    </source>
</evidence>
<dbReference type="FunFam" id="3.40.109.10:FF:000001">
    <property type="entry name" value="Nitroreductase family"/>
    <property type="match status" value="1"/>
</dbReference>
<dbReference type="Pfam" id="PF00881">
    <property type="entry name" value="Nitroreductase"/>
    <property type="match status" value="1"/>
</dbReference>
<dbReference type="InterPro" id="IPR000415">
    <property type="entry name" value="Nitroreductase-like"/>
</dbReference>
<dbReference type="GO" id="GO:0005737">
    <property type="term" value="C:cytoplasm"/>
    <property type="evidence" value="ECO:0007669"/>
    <property type="project" value="UniProtKB-SubCell"/>
</dbReference>
<evidence type="ECO:0000313" key="7">
    <source>
        <dbReference type="EMBL" id="PRP83664.1"/>
    </source>
</evidence>
<dbReference type="CDD" id="cd02140">
    <property type="entry name" value="Frm2-like"/>
    <property type="match status" value="1"/>
</dbReference>
<protein>
    <submittedName>
        <fullName evidence="7">Nitroreductase</fullName>
    </submittedName>
</protein>
<dbReference type="EMBL" id="MDYQ01000078">
    <property type="protein sequence ID" value="PRP83664.1"/>
    <property type="molecule type" value="Genomic_DNA"/>
</dbReference>
<keyword evidence="3" id="KW-0963">Cytoplasm</keyword>
<accession>A0A2P6NI89</accession>
<dbReference type="SUPFAM" id="SSF55469">
    <property type="entry name" value="FMN-dependent nitroreductase-like"/>
    <property type="match status" value="1"/>
</dbReference>
<dbReference type="GO" id="GO:0034599">
    <property type="term" value="P:cellular response to oxidative stress"/>
    <property type="evidence" value="ECO:0007669"/>
    <property type="project" value="InterPro"/>
</dbReference>